<evidence type="ECO:0000256" key="17">
    <source>
        <dbReference type="PIRSR" id="PIRSR006769-2"/>
    </source>
</evidence>
<evidence type="ECO:0000256" key="14">
    <source>
        <dbReference type="ARBA" id="ARBA00049886"/>
    </source>
</evidence>
<evidence type="ECO:0000256" key="8">
    <source>
        <dbReference type="ARBA" id="ARBA00022801"/>
    </source>
</evidence>
<feature type="binding site" evidence="17">
    <location>
        <position position="207"/>
    </location>
    <ligand>
        <name>NADP(+)</name>
        <dbReference type="ChEBI" id="CHEBI:58349"/>
    </ligand>
</feature>
<dbReference type="InterPro" id="IPR024072">
    <property type="entry name" value="DHFR-like_dom_sf"/>
</dbReference>
<dbReference type="InterPro" id="IPR002734">
    <property type="entry name" value="RibDG_C"/>
</dbReference>
<dbReference type="NCBIfam" id="TIGR00227">
    <property type="entry name" value="ribD_Cterm"/>
    <property type="match status" value="1"/>
</dbReference>
<comment type="function">
    <text evidence="1 15">Converts 2,5-diamino-6-(ribosylamino)-4(3h)-pyrimidinone 5'-phosphate into 5-amino-6-(ribosylamino)-2,4(1h,3h)-pyrimidinedione 5'-phosphate.</text>
</comment>
<dbReference type="PROSITE" id="PS00903">
    <property type="entry name" value="CYT_DCMP_DEAMINASES_1"/>
    <property type="match status" value="1"/>
</dbReference>
<organism evidence="19 20">
    <name type="scientific">Paenibacillus naphthalenovorans</name>
    <dbReference type="NCBI Taxonomy" id="162209"/>
    <lineage>
        <taxon>Bacteria</taxon>
        <taxon>Bacillati</taxon>
        <taxon>Bacillota</taxon>
        <taxon>Bacilli</taxon>
        <taxon>Bacillales</taxon>
        <taxon>Paenibacillaceae</taxon>
        <taxon>Paenibacillus</taxon>
    </lineage>
</organism>
<dbReference type="Proteomes" id="UP000061660">
    <property type="component" value="Chromosome"/>
</dbReference>
<evidence type="ECO:0000256" key="18">
    <source>
        <dbReference type="PIRSR" id="PIRSR006769-3"/>
    </source>
</evidence>
<dbReference type="GO" id="GO:0008270">
    <property type="term" value="F:zinc ion binding"/>
    <property type="evidence" value="ECO:0007669"/>
    <property type="project" value="InterPro"/>
</dbReference>
<proteinExistence type="inferred from homology"/>
<comment type="pathway">
    <text evidence="3 15">Cofactor biosynthesis; riboflavin biosynthesis; 5-amino-6-(D-ribitylamino)uracil from GTP: step 3/4.</text>
</comment>
<dbReference type="GO" id="GO:0008835">
    <property type="term" value="F:diaminohydroxyphosphoribosylaminopyrimidine deaminase activity"/>
    <property type="evidence" value="ECO:0007669"/>
    <property type="project" value="UniProtKB-EC"/>
</dbReference>
<dbReference type="Pfam" id="PF00383">
    <property type="entry name" value="dCMP_cyt_deam_1"/>
    <property type="match status" value="1"/>
</dbReference>
<evidence type="ECO:0000256" key="15">
    <source>
        <dbReference type="PIRNR" id="PIRNR006769"/>
    </source>
</evidence>
<evidence type="ECO:0000313" key="19">
    <source>
        <dbReference type="EMBL" id="ALS22742.1"/>
    </source>
</evidence>
<comment type="catalytic activity">
    <reaction evidence="14 15">
        <text>2,5-diamino-6-hydroxy-4-(5-phosphoribosylamino)-pyrimidine + H2O + H(+) = 5-amino-6-(5-phospho-D-ribosylamino)uracil + NH4(+)</text>
        <dbReference type="Rhea" id="RHEA:21868"/>
        <dbReference type="ChEBI" id="CHEBI:15377"/>
        <dbReference type="ChEBI" id="CHEBI:15378"/>
        <dbReference type="ChEBI" id="CHEBI:28938"/>
        <dbReference type="ChEBI" id="CHEBI:58453"/>
        <dbReference type="ChEBI" id="CHEBI:58614"/>
        <dbReference type="EC" id="3.5.4.26"/>
    </reaction>
</comment>
<comment type="similarity">
    <text evidence="5 15">In the C-terminal section; belongs to the HTP reductase family.</text>
</comment>
<feature type="binding site" evidence="17">
    <location>
        <position position="175"/>
    </location>
    <ligand>
        <name>substrate</name>
    </ligand>
</feature>
<dbReference type="GO" id="GO:0009231">
    <property type="term" value="P:riboflavin biosynthetic process"/>
    <property type="evidence" value="ECO:0007669"/>
    <property type="project" value="UniProtKB-UniPathway"/>
</dbReference>
<dbReference type="AlphaFoldDB" id="A0A0U2VPP9"/>
<comment type="similarity">
    <text evidence="4 15">In the N-terminal section; belongs to the cytidine and deoxycytidylate deaminase family.</text>
</comment>
<dbReference type="InterPro" id="IPR050765">
    <property type="entry name" value="Riboflavin_Biosynth_HTPR"/>
</dbReference>
<dbReference type="STRING" id="162209.IJ22_23690"/>
<feature type="binding site" evidence="17">
    <location>
        <position position="161"/>
    </location>
    <ligand>
        <name>NADP(+)</name>
        <dbReference type="ChEBI" id="CHEBI:58349"/>
    </ligand>
</feature>
<keyword evidence="11 15" id="KW-0560">Oxidoreductase</keyword>
<keyword evidence="9 15" id="KW-0862">Zinc</keyword>
<evidence type="ECO:0000256" key="4">
    <source>
        <dbReference type="ARBA" id="ARBA00005259"/>
    </source>
</evidence>
<dbReference type="PATRIC" id="fig|162209.4.peg.2519"/>
<dbReference type="UniPathway" id="UPA00275">
    <property type="reaction ID" value="UER00401"/>
</dbReference>
<feature type="binding site" evidence="17">
    <location>
        <position position="211"/>
    </location>
    <ligand>
        <name>substrate</name>
    </ligand>
</feature>
<accession>A0A0U2VPP9</accession>
<evidence type="ECO:0000256" key="7">
    <source>
        <dbReference type="ARBA" id="ARBA00022723"/>
    </source>
</evidence>
<comment type="catalytic activity">
    <reaction evidence="13 15">
        <text>5-amino-6-(5-phospho-D-ribitylamino)uracil + NADP(+) = 5-amino-6-(5-phospho-D-ribosylamino)uracil + NADPH + H(+)</text>
        <dbReference type="Rhea" id="RHEA:17845"/>
        <dbReference type="ChEBI" id="CHEBI:15378"/>
        <dbReference type="ChEBI" id="CHEBI:57783"/>
        <dbReference type="ChEBI" id="CHEBI:58349"/>
        <dbReference type="ChEBI" id="CHEBI:58421"/>
        <dbReference type="ChEBI" id="CHEBI:58453"/>
        <dbReference type="EC" id="1.1.1.193"/>
    </reaction>
</comment>
<feature type="binding site" evidence="17">
    <location>
        <position position="214"/>
    </location>
    <ligand>
        <name>substrate</name>
    </ligand>
</feature>
<feature type="binding site" evidence="17">
    <location>
        <position position="191"/>
    </location>
    <ligand>
        <name>substrate</name>
    </ligand>
</feature>
<dbReference type="Gene3D" id="3.40.430.10">
    <property type="entry name" value="Dihydrofolate Reductase, subunit A"/>
    <property type="match status" value="1"/>
</dbReference>
<dbReference type="Gene3D" id="3.40.140.10">
    <property type="entry name" value="Cytidine Deaminase, domain 2"/>
    <property type="match status" value="1"/>
</dbReference>
<dbReference type="GO" id="GO:0008703">
    <property type="term" value="F:5-amino-6-(5-phosphoribosylamino)uracil reductase activity"/>
    <property type="evidence" value="ECO:0007669"/>
    <property type="project" value="UniProtKB-EC"/>
</dbReference>
<feature type="binding site" evidence="17">
    <location>
        <position position="177"/>
    </location>
    <ligand>
        <name>NADP(+)</name>
        <dbReference type="ChEBI" id="CHEBI:58349"/>
    </ligand>
</feature>
<dbReference type="Pfam" id="PF01872">
    <property type="entry name" value="RibD_C"/>
    <property type="match status" value="1"/>
</dbReference>
<feature type="binding site" evidence="17">
    <location>
        <begin position="301"/>
        <end position="307"/>
    </location>
    <ligand>
        <name>NADP(+)</name>
        <dbReference type="ChEBI" id="CHEBI:58349"/>
    </ligand>
</feature>
<evidence type="ECO:0000256" key="5">
    <source>
        <dbReference type="ARBA" id="ARBA00007417"/>
    </source>
</evidence>
<comment type="cofactor">
    <cofactor evidence="15 18">
        <name>Zn(2+)</name>
        <dbReference type="ChEBI" id="CHEBI:29105"/>
    </cofactor>
    <text evidence="15 18">Binds 1 zinc ion.</text>
</comment>
<feature type="active site" description="Proton donor" evidence="16">
    <location>
        <position position="59"/>
    </location>
</feature>
<dbReference type="EC" id="1.1.1.193" evidence="15"/>
<reference evidence="20" key="1">
    <citation type="submission" date="2015-12" db="EMBL/GenBank/DDBJ databases">
        <title>Complete genome sequences of two moderately thermophilic Paenibacillus species.</title>
        <authorList>
            <person name="Butler R.III."/>
            <person name="Wang J."/>
            <person name="Stark B.C."/>
            <person name="Pombert J.-F."/>
        </authorList>
    </citation>
    <scope>NUCLEOTIDE SEQUENCE [LARGE SCALE GENOMIC DNA]</scope>
    <source>
        <strain evidence="20">32O-Y</strain>
    </source>
</reference>
<evidence type="ECO:0000256" key="12">
    <source>
        <dbReference type="ARBA" id="ARBA00023268"/>
    </source>
</evidence>
<dbReference type="CDD" id="cd01284">
    <property type="entry name" value="Riboflavin_deaminase-reductase"/>
    <property type="match status" value="1"/>
</dbReference>
<evidence type="ECO:0000313" key="20">
    <source>
        <dbReference type="Proteomes" id="UP000061660"/>
    </source>
</evidence>
<dbReference type="InterPro" id="IPR016192">
    <property type="entry name" value="APOBEC/CMP_deaminase_Zn-bd"/>
</dbReference>
<dbReference type="InterPro" id="IPR002125">
    <property type="entry name" value="CMP_dCMP_dom"/>
</dbReference>
<dbReference type="EC" id="3.5.4.26" evidence="15"/>
<feature type="binding site" evidence="18">
    <location>
        <position position="91"/>
    </location>
    <ligand>
        <name>Zn(2+)</name>
        <dbReference type="ChEBI" id="CHEBI:29105"/>
        <note>catalytic</note>
    </ligand>
</feature>
<reference evidence="19 20" key="2">
    <citation type="journal article" date="2016" name="Genome Announc.">
        <title>Complete Genome Sequences of Two Interactive Moderate Thermophiles, Paenibacillus napthalenovorans 32O-Y and Paenibacillus sp. 32O-W.</title>
        <authorList>
            <person name="Butler R.R.III."/>
            <person name="Wang J."/>
            <person name="Stark B.C."/>
            <person name="Pombert J.F."/>
        </authorList>
    </citation>
    <scope>NUCLEOTIDE SEQUENCE [LARGE SCALE GENOMIC DNA]</scope>
    <source>
        <strain evidence="19 20">32O-Y</strain>
    </source>
</reference>
<dbReference type="PIRSF" id="PIRSF006769">
    <property type="entry name" value="RibD"/>
    <property type="match status" value="1"/>
</dbReference>
<evidence type="ECO:0000256" key="13">
    <source>
        <dbReference type="ARBA" id="ARBA00049861"/>
    </source>
</evidence>
<evidence type="ECO:0000256" key="6">
    <source>
        <dbReference type="ARBA" id="ARBA00022619"/>
    </source>
</evidence>
<dbReference type="SUPFAM" id="SSF53927">
    <property type="entry name" value="Cytidine deaminase-like"/>
    <property type="match status" value="1"/>
</dbReference>
<keyword evidence="10 15" id="KW-0521">NADP</keyword>
<keyword evidence="6 15" id="KW-0686">Riboflavin biosynthesis</keyword>
<dbReference type="InterPro" id="IPR011549">
    <property type="entry name" value="RibD_C"/>
</dbReference>
<feature type="binding site" evidence="17">
    <location>
        <position position="229"/>
    </location>
    <ligand>
        <name>NADP(+)</name>
        <dbReference type="ChEBI" id="CHEBI:58349"/>
    </ligand>
</feature>
<dbReference type="PANTHER" id="PTHR38011:SF7">
    <property type="entry name" value="2,5-DIAMINO-6-RIBOSYLAMINO-4(3H)-PYRIMIDINONE 5'-PHOSPHATE REDUCTASE"/>
    <property type="match status" value="1"/>
</dbReference>
<feature type="binding site" evidence="17">
    <location>
        <position position="299"/>
    </location>
    <ligand>
        <name>substrate</name>
    </ligand>
</feature>
<protein>
    <recommendedName>
        <fullName evidence="15">Riboflavin biosynthesis protein RibD</fullName>
    </recommendedName>
    <domain>
        <recommendedName>
            <fullName evidence="15">Diaminohydroxyphosphoribosylaminopyrimidine deaminase</fullName>
            <shortName evidence="15">DRAP deaminase</shortName>
            <ecNumber evidence="15">3.5.4.26</ecNumber>
        </recommendedName>
        <alternativeName>
            <fullName evidence="15">Riboflavin-specific deaminase</fullName>
        </alternativeName>
    </domain>
    <domain>
        <recommendedName>
            <fullName evidence="15">5-amino-6-(5-phosphoribosylamino)uracil reductase</fullName>
            <ecNumber evidence="15">1.1.1.193</ecNumber>
        </recommendedName>
        <alternativeName>
            <fullName evidence="15">HTP reductase</fullName>
        </alternativeName>
    </domain>
</protein>
<evidence type="ECO:0000256" key="16">
    <source>
        <dbReference type="PIRSR" id="PIRSR006769-1"/>
    </source>
</evidence>
<dbReference type="PROSITE" id="PS51747">
    <property type="entry name" value="CYT_DCMP_DEAMINASES_2"/>
    <property type="match status" value="1"/>
</dbReference>
<gene>
    <name evidence="19" type="ORF">IJ22_23690</name>
</gene>
<sequence>MTMPTGGINDEFYMRLALQLAASASGQTGINPVVGCVLVKEGRVVGMGAHLKRGEAHAEIHALQMAGRQAQGSTVYVTLEPCSHHGKTPPCSDRLIREGVKRVVIAATDPNPLVAGSGIAKLRASGIEVTTGVLEREAVKLNEAFNKFIVTRQPFVTVKSASTLDGKIAARTGDSKWITGDGSRSYVHTLRHRHQAIMVGIGTVLADDPALTTRLPVPGLNPIRVVVDSTLRIPRDARLVRDGEAPTVVLTTERAPQARRRELETLGVEVIDCGPGPAVDLRAAMERLGEREIGSLLVEGGGKLSGALLEARLVDKLVLFYAPKIIGGGAAAPGNFDFPGFGRMREAIALERLEVERFDNDICISGYPRYEAESDTENESGG</sequence>
<dbReference type="NCBIfam" id="TIGR00326">
    <property type="entry name" value="eubact_ribD"/>
    <property type="match status" value="1"/>
</dbReference>
<keyword evidence="12" id="KW-0511">Multifunctional enzyme</keyword>
<evidence type="ECO:0000256" key="3">
    <source>
        <dbReference type="ARBA" id="ARBA00004910"/>
    </source>
</evidence>
<name>A0A0U2VPP9_9BACL</name>
<keyword evidence="7 15" id="KW-0479">Metal-binding</keyword>
<keyword evidence="8 15" id="KW-0378">Hydrolase</keyword>
<feature type="binding site" evidence="18">
    <location>
        <position position="57"/>
    </location>
    <ligand>
        <name>Zn(2+)</name>
        <dbReference type="ChEBI" id="CHEBI:29105"/>
        <note>catalytic</note>
    </ligand>
</feature>
<comment type="pathway">
    <text evidence="2 15">Cofactor biosynthesis; riboflavin biosynthesis; 5-amino-6-(D-ribitylamino)uracil from GTP: step 2/4.</text>
</comment>
<dbReference type="KEGG" id="pnp:IJ22_23690"/>
<feature type="binding site" evidence="17">
    <location>
        <position position="203"/>
    </location>
    <ligand>
        <name>substrate</name>
    </ligand>
</feature>
<evidence type="ECO:0000256" key="2">
    <source>
        <dbReference type="ARBA" id="ARBA00004882"/>
    </source>
</evidence>
<dbReference type="GO" id="GO:0050661">
    <property type="term" value="F:NADP binding"/>
    <property type="evidence" value="ECO:0007669"/>
    <property type="project" value="InterPro"/>
</dbReference>
<keyword evidence="20" id="KW-1185">Reference proteome</keyword>
<dbReference type="InterPro" id="IPR004794">
    <property type="entry name" value="Eubact_RibD"/>
</dbReference>
<evidence type="ECO:0000256" key="1">
    <source>
        <dbReference type="ARBA" id="ARBA00002151"/>
    </source>
</evidence>
<evidence type="ECO:0000256" key="10">
    <source>
        <dbReference type="ARBA" id="ARBA00022857"/>
    </source>
</evidence>
<dbReference type="PANTHER" id="PTHR38011">
    <property type="entry name" value="DIHYDROFOLATE REDUCTASE FAMILY PROTEIN (AFU_ORTHOLOGUE AFUA_8G06820)"/>
    <property type="match status" value="1"/>
</dbReference>
<dbReference type="EMBL" id="CP013652">
    <property type="protein sequence ID" value="ALS22742.1"/>
    <property type="molecule type" value="Genomic_DNA"/>
</dbReference>
<evidence type="ECO:0000256" key="9">
    <source>
        <dbReference type="ARBA" id="ARBA00022833"/>
    </source>
</evidence>
<dbReference type="InterPro" id="IPR016193">
    <property type="entry name" value="Cytidine_deaminase-like"/>
</dbReference>
<dbReference type="FunFam" id="3.40.140.10:FF:000025">
    <property type="entry name" value="Riboflavin biosynthesis protein RibD"/>
    <property type="match status" value="1"/>
</dbReference>
<feature type="binding site" evidence="18">
    <location>
        <position position="82"/>
    </location>
    <ligand>
        <name>Zn(2+)</name>
        <dbReference type="ChEBI" id="CHEBI:29105"/>
        <note>catalytic</note>
    </ligand>
</feature>
<dbReference type="SUPFAM" id="SSF53597">
    <property type="entry name" value="Dihydrofolate reductase-like"/>
    <property type="match status" value="1"/>
</dbReference>
<evidence type="ECO:0000256" key="11">
    <source>
        <dbReference type="ARBA" id="ARBA00023002"/>
    </source>
</evidence>